<name>A0A2G9YIQ0_9BACT</name>
<protein>
    <submittedName>
        <fullName evidence="1">Uncharacterized protein</fullName>
    </submittedName>
</protein>
<proteinExistence type="predicted"/>
<gene>
    <name evidence="1" type="ORF">COX41_04575</name>
</gene>
<evidence type="ECO:0000313" key="2">
    <source>
        <dbReference type="Proteomes" id="UP000231292"/>
    </source>
</evidence>
<reference evidence="1 2" key="1">
    <citation type="submission" date="2017-09" db="EMBL/GenBank/DDBJ databases">
        <title>Depth-based differentiation of microbial function through sediment-hosted aquifers and enrichment of novel symbionts in the deep terrestrial subsurface.</title>
        <authorList>
            <person name="Probst A.J."/>
            <person name="Ladd B."/>
            <person name="Jarett J.K."/>
            <person name="Geller-Mcgrath D.E."/>
            <person name="Sieber C.M."/>
            <person name="Emerson J.B."/>
            <person name="Anantharaman K."/>
            <person name="Thomas B.C."/>
            <person name="Malmstrom R."/>
            <person name="Stieglmeier M."/>
            <person name="Klingl A."/>
            <person name="Woyke T."/>
            <person name="Ryan C.M."/>
            <person name="Banfield J.F."/>
        </authorList>
    </citation>
    <scope>NUCLEOTIDE SEQUENCE [LARGE SCALE GENOMIC DNA]</scope>
    <source>
        <strain evidence="1">CG23_combo_of_CG06-09_8_20_14_all_41_10</strain>
    </source>
</reference>
<accession>A0A2G9YIQ0</accession>
<evidence type="ECO:0000313" key="1">
    <source>
        <dbReference type="EMBL" id="PIP19095.1"/>
    </source>
</evidence>
<organism evidence="1 2">
    <name type="scientific">Candidatus Sherwoodlollariibacterium unditelluris</name>
    <dbReference type="NCBI Taxonomy" id="1974757"/>
    <lineage>
        <taxon>Bacteria</taxon>
        <taxon>Pseudomonadati</taxon>
        <taxon>Candidatus Omnitrophota</taxon>
        <taxon>Candidatus Sherwoodlollariibacterium</taxon>
    </lineage>
</organism>
<dbReference type="EMBL" id="PCRK01000114">
    <property type="protein sequence ID" value="PIP19095.1"/>
    <property type="molecule type" value="Genomic_DNA"/>
</dbReference>
<dbReference type="Proteomes" id="UP000231292">
    <property type="component" value="Unassembled WGS sequence"/>
</dbReference>
<comment type="caution">
    <text evidence="1">The sequence shown here is derived from an EMBL/GenBank/DDBJ whole genome shotgun (WGS) entry which is preliminary data.</text>
</comment>
<dbReference type="AlphaFoldDB" id="A0A2G9YIQ0"/>
<sequence>MDTLPIKLNFFKRAEQFLELLRLDDQYNLQLKKYDPEEWRRKIPDNDIGNQAGDINLPTWNIEKKILYWSYLNHKHLKSPIKTEHLKGEDFRKDIRANKEETAFAGSEHVLKNLVAHGFAKEENGGAVLNAEGLLVGSLLSDAYCFRKKQFMYKGKLELEYLNLVPLKIKK</sequence>